<organism evidence="8 9">
    <name type="scientific">Pseudoalteromonas piscicida</name>
    <dbReference type="NCBI Taxonomy" id="43662"/>
    <lineage>
        <taxon>Bacteria</taxon>
        <taxon>Pseudomonadati</taxon>
        <taxon>Pseudomonadota</taxon>
        <taxon>Gammaproteobacteria</taxon>
        <taxon>Alteromonadales</taxon>
        <taxon>Pseudoalteromonadaceae</taxon>
        <taxon>Pseudoalteromonas</taxon>
    </lineage>
</organism>
<gene>
    <name evidence="8" type="ORF">CEX98_18475</name>
</gene>
<protein>
    <submittedName>
        <fullName evidence="8">MFS transporter</fullName>
    </submittedName>
</protein>
<keyword evidence="3 6" id="KW-0812">Transmembrane</keyword>
<feature type="transmembrane region" description="Helical" evidence="6">
    <location>
        <begin position="376"/>
        <end position="397"/>
    </location>
</feature>
<feature type="transmembrane region" description="Helical" evidence="6">
    <location>
        <begin position="224"/>
        <end position="249"/>
    </location>
</feature>
<feature type="transmembrane region" description="Helical" evidence="6">
    <location>
        <begin position="350"/>
        <end position="370"/>
    </location>
</feature>
<evidence type="ECO:0000313" key="9">
    <source>
        <dbReference type="Proteomes" id="UP000228621"/>
    </source>
</evidence>
<feature type="transmembrane region" description="Helical" evidence="6">
    <location>
        <begin position="72"/>
        <end position="90"/>
    </location>
</feature>
<dbReference type="Gene3D" id="1.20.1250.20">
    <property type="entry name" value="MFS general substrate transporter like domains"/>
    <property type="match status" value="2"/>
</dbReference>
<dbReference type="InterPro" id="IPR050375">
    <property type="entry name" value="MFS_TsgA-like"/>
</dbReference>
<feature type="transmembrane region" description="Helical" evidence="6">
    <location>
        <begin position="42"/>
        <end position="65"/>
    </location>
</feature>
<dbReference type="InterPro" id="IPR020846">
    <property type="entry name" value="MFS_dom"/>
</dbReference>
<keyword evidence="9" id="KW-1185">Reference proteome</keyword>
<proteinExistence type="predicted"/>
<dbReference type="EMBL" id="NKHF01000089">
    <property type="protein sequence ID" value="PCK30293.1"/>
    <property type="molecule type" value="Genomic_DNA"/>
</dbReference>
<dbReference type="PANTHER" id="PTHR43702:SF12">
    <property type="entry name" value="N-ACETYL GLUCOSAMINE TRANSPORTER NAGP"/>
    <property type="match status" value="1"/>
</dbReference>
<feature type="transmembrane region" description="Helical" evidence="6">
    <location>
        <begin position="128"/>
        <end position="150"/>
    </location>
</feature>
<sequence>MKKSYLVIALVLATFFTVSFITNILGAIFPALIESYRIGLTLAGFFPFAFFIAYGVMSIPAGLLVQRFGEKTVMQLAFTLAAIGATTFVLLPTFAIAMVALFMLGCAMALLQVAINPLLRASGGSEHFAVLSVFAQLMFGAAATIAPLVYSKLQSQVTTIEGVGGTLSSIIPADKTWLSIYAVFALLSVTMLLLSQFTPFSVVPEQQKQQLSWSQSIAFFKDKTVLKFFAAIAAYVALEQGVANLISVFLQQYHDLDPTTEGAKVVSEFWLCLTLGCLFGLVLLKLIDAQKLLILFSLGAATALLCALFGRTTVALIAFPIVGFFLSIMWSVIFALALNSFKTGHGAITGILCTGIIGGAFMSPLIGLAAELSSNLQLAALLLLLPLSYILSVGVWANPLIKNKTFGNSQHTLSQPLNENS</sequence>
<comment type="subcellular location">
    <subcellularLocation>
        <location evidence="1">Cell inner membrane</location>
        <topology evidence="1">Multi-pass membrane protein</topology>
    </subcellularLocation>
</comment>
<evidence type="ECO:0000256" key="4">
    <source>
        <dbReference type="ARBA" id="ARBA00022989"/>
    </source>
</evidence>
<evidence type="ECO:0000256" key="2">
    <source>
        <dbReference type="ARBA" id="ARBA00022475"/>
    </source>
</evidence>
<dbReference type="RefSeq" id="WP_099643493.1">
    <property type="nucleotide sequence ID" value="NZ_NKHF01000089.1"/>
</dbReference>
<evidence type="ECO:0000313" key="8">
    <source>
        <dbReference type="EMBL" id="PCK30293.1"/>
    </source>
</evidence>
<dbReference type="PROSITE" id="PS50850">
    <property type="entry name" value="MFS"/>
    <property type="match status" value="1"/>
</dbReference>
<comment type="caution">
    <text evidence="8">The sequence shown here is derived from an EMBL/GenBank/DDBJ whole genome shotgun (WGS) entry which is preliminary data.</text>
</comment>
<feature type="transmembrane region" description="Helical" evidence="6">
    <location>
        <begin position="316"/>
        <end position="338"/>
    </location>
</feature>
<dbReference type="Proteomes" id="UP000228621">
    <property type="component" value="Unassembled WGS sequence"/>
</dbReference>
<evidence type="ECO:0000256" key="1">
    <source>
        <dbReference type="ARBA" id="ARBA00004429"/>
    </source>
</evidence>
<accession>A0A2A5JLG3</accession>
<dbReference type="SUPFAM" id="SSF103473">
    <property type="entry name" value="MFS general substrate transporter"/>
    <property type="match status" value="1"/>
</dbReference>
<dbReference type="OrthoDB" id="9795150at2"/>
<evidence type="ECO:0000256" key="5">
    <source>
        <dbReference type="ARBA" id="ARBA00023136"/>
    </source>
</evidence>
<dbReference type="InterPro" id="IPR036259">
    <property type="entry name" value="MFS_trans_sf"/>
</dbReference>
<name>A0A2A5JLG3_PSEO7</name>
<keyword evidence="2" id="KW-1003">Cell membrane</keyword>
<keyword evidence="5 6" id="KW-0472">Membrane</keyword>
<feature type="transmembrane region" description="Helical" evidence="6">
    <location>
        <begin position="269"/>
        <end position="287"/>
    </location>
</feature>
<evidence type="ECO:0000259" key="7">
    <source>
        <dbReference type="PROSITE" id="PS50850"/>
    </source>
</evidence>
<feature type="transmembrane region" description="Helical" evidence="6">
    <location>
        <begin position="178"/>
        <end position="203"/>
    </location>
</feature>
<evidence type="ECO:0000256" key="3">
    <source>
        <dbReference type="ARBA" id="ARBA00022692"/>
    </source>
</evidence>
<feature type="transmembrane region" description="Helical" evidence="6">
    <location>
        <begin position="292"/>
        <end position="310"/>
    </location>
</feature>
<dbReference type="AlphaFoldDB" id="A0A2A5JLG3"/>
<dbReference type="PANTHER" id="PTHR43702">
    <property type="entry name" value="L-FUCOSE-PROTON SYMPORTER"/>
    <property type="match status" value="1"/>
</dbReference>
<dbReference type="GO" id="GO:0022857">
    <property type="term" value="F:transmembrane transporter activity"/>
    <property type="evidence" value="ECO:0007669"/>
    <property type="project" value="InterPro"/>
</dbReference>
<dbReference type="GO" id="GO:0005886">
    <property type="term" value="C:plasma membrane"/>
    <property type="evidence" value="ECO:0007669"/>
    <property type="project" value="UniProtKB-SubCell"/>
</dbReference>
<evidence type="ECO:0000256" key="6">
    <source>
        <dbReference type="SAM" id="Phobius"/>
    </source>
</evidence>
<feature type="domain" description="Major facilitator superfamily (MFS) profile" evidence="7">
    <location>
        <begin position="7"/>
        <end position="406"/>
    </location>
</feature>
<feature type="transmembrane region" description="Helical" evidence="6">
    <location>
        <begin position="96"/>
        <end position="116"/>
    </location>
</feature>
<reference evidence="9" key="1">
    <citation type="journal article" date="2019" name="Genome Announc.">
        <title>Draft Genome Sequence of Pseudoalteromonas piscicida Strain 36Y ROTHPW, an Hypersaline Seawater Isolate from the South Coast of Sonora, Mexico.</title>
        <authorList>
            <person name="Sanchez-Diaz R."/>
            <person name="Molina-Garza Z.J."/>
            <person name="Cruz-Suarez L.E."/>
            <person name="Selvin J."/>
            <person name="Kiran G.S."/>
            <person name="Ibarra-Gamez J.C."/>
            <person name="Gomez-Gil B."/>
            <person name="Galaviz-Silva L."/>
        </authorList>
    </citation>
    <scope>NUCLEOTIDE SEQUENCE [LARGE SCALE GENOMIC DNA]</scope>
    <source>
        <strain evidence="9">36Y_RITHPW</strain>
    </source>
</reference>
<dbReference type="Pfam" id="PF07690">
    <property type="entry name" value="MFS_1"/>
    <property type="match status" value="1"/>
</dbReference>
<dbReference type="InterPro" id="IPR011701">
    <property type="entry name" value="MFS"/>
</dbReference>
<keyword evidence="4 6" id="KW-1133">Transmembrane helix</keyword>